<gene>
    <name evidence="3" type="ORF">CPT34_00705</name>
</gene>
<feature type="transmembrane region" description="Helical" evidence="1">
    <location>
        <begin position="173"/>
        <end position="192"/>
    </location>
</feature>
<protein>
    <submittedName>
        <fullName evidence="3">Acyltransferase</fullName>
    </submittedName>
</protein>
<dbReference type="GO" id="GO:0000271">
    <property type="term" value="P:polysaccharide biosynthetic process"/>
    <property type="evidence" value="ECO:0007669"/>
    <property type="project" value="TreeGrafter"/>
</dbReference>
<organism evidence="3 4">
    <name type="scientific">Rhizobium sophoriradicis</name>
    <dbReference type="NCBI Taxonomy" id="1535245"/>
    <lineage>
        <taxon>Bacteria</taxon>
        <taxon>Pseudomonadati</taxon>
        <taxon>Pseudomonadota</taxon>
        <taxon>Alphaproteobacteria</taxon>
        <taxon>Hyphomicrobiales</taxon>
        <taxon>Rhizobiaceae</taxon>
        <taxon>Rhizobium/Agrobacterium group</taxon>
        <taxon>Rhizobium</taxon>
    </lineage>
</organism>
<dbReference type="InterPro" id="IPR050879">
    <property type="entry name" value="Acyltransferase_3"/>
</dbReference>
<proteinExistence type="predicted"/>
<dbReference type="PANTHER" id="PTHR23028">
    <property type="entry name" value="ACETYLTRANSFERASE"/>
    <property type="match status" value="1"/>
</dbReference>
<comment type="caution">
    <text evidence="3">The sequence shown here is derived from an EMBL/GenBank/DDBJ whole genome shotgun (WGS) entry which is preliminary data.</text>
</comment>
<feature type="transmembrane region" description="Helical" evidence="1">
    <location>
        <begin position="7"/>
        <end position="26"/>
    </location>
</feature>
<feature type="transmembrane region" description="Helical" evidence="1">
    <location>
        <begin position="150"/>
        <end position="167"/>
    </location>
</feature>
<evidence type="ECO:0000313" key="4">
    <source>
        <dbReference type="Proteomes" id="UP000218807"/>
    </source>
</evidence>
<accession>A0A2A5L183</accession>
<sequence>MVYSIQYLRAVAAIAVTIFHVAFIFGWNFVPLAAGVDLFFIISGFIMWTISDARPTAPLQFIRNRIQRVLSIYWICTLLFVIAATVSPKNYDNAVFNAADIIRSLLFVPYADGTGVVQPVLVPGWTLNYEMFFYTAFCLVLFLKGRTQRLLAITGFLTLCVAIGLFAPVTPYSIVYASPLLLEFLAGVVIAFVMSRADVASTRLAVALMVVGLVSIAASSFLDKPHGFVRVLVWGVPSVLIVLGALVGERASLFPKLTWLKILGDSSYSLYLTHMIAIGVAKLAIYVAGVERWTAPLALRIPLFVVKTIFCVSVGLVFYFCVEKKIAQFIKRLERGRKAASYMPAE</sequence>
<dbReference type="AlphaFoldDB" id="A0A2A5L183"/>
<keyword evidence="1" id="KW-0472">Membrane</keyword>
<dbReference type="Proteomes" id="UP000218807">
    <property type="component" value="Unassembled WGS sequence"/>
</dbReference>
<feature type="transmembrane region" description="Helical" evidence="1">
    <location>
        <begin position="125"/>
        <end position="143"/>
    </location>
</feature>
<evidence type="ECO:0000313" key="3">
    <source>
        <dbReference type="EMBL" id="PCK83096.1"/>
    </source>
</evidence>
<keyword evidence="3" id="KW-0012">Acyltransferase</keyword>
<feature type="transmembrane region" description="Helical" evidence="1">
    <location>
        <begin position="268"/>
        <end position="289"/>
    </location>
</feature>
<dbReference type="RefSeq" id="WP_096761827.1">
    <property type="nucleotide sequence ID" value="NZ_NXDM01000001.1"/>
</dbReference>
<dbReference type="PANTHER" id="PTHR23028:SF131">
    <property type="entry name" value="BLR2367 PROTEIN"/>
    <property type="match status" value="1"/>
</dbReference>
<feature type="transmembrane region" description="Helical" evidence="1">
    <location>
        <begin position="301"/>
        <end position="322"/>
    </location>
</feature>
<feature type="transmembrane region" description="Helical" evidence="1">
    <location>
        <begin position="70"/>
        <end position="87"/>
    </location>
</feature>
<keyword evidence="4" id="KW-1185">Reference proteome</keyword>
<feature type="transmembrane region" description="Helical" evidence="1">
    <location>
        <begin position="32"/>
        <end position="50"/>
    </location>
</feature>
<dbReference type="Pfam" id="PF01757">
    <property type="entry name" value="Acyl_transf_3"/>
    <property type="match status" value="1"/>
</dbReference>
<dbReference type="GO" id="GO:0016747">
    <property type="term" value="F:acyltransferase activity, transferring groups other than amino-acyl groups"/>
    <property type="evidence" value="ECO:0007669"/>
    <property type="project" value="InterPro"/>
</dbReference>
<name>A0A2A5L183_9HYPH</name>
<keyword evidence="1" id="KW-1133">Transmembrane helix</keyword>
<keyword evidence="3" id="KW-0808">Transferase</keyword>
<reference evidence="3 4" key="1">
    <citation type="submission" date="2017-09" db="EMBL/GenBank/DDBJ databases">
        <title>Comparative genomics of rhizobia isolated from Phaseolus vulgaris in China.</title>
        <authorList>
            <person name="Tong W."/>
        </authorList>
    </citation>
    <scope>NUCLEOTIDE SEQUENCE [LARGE SCALE GENOMIC DNA]</scope>
    <source>
        <strain evidence="3 4">L101</strain>
    </source>
</reference>
<feature type="transmembrane region" description="Helical" evidence="1">
    <location>
        <begin position="228"/>
        <end position="247"/>
    </location>
</feature>
<dbReference type="GO" id="GO:0016020">
    <property type="term" value="C:membrane"/>
    <property type="evidence" value="ECO:0007669"/>
    <property type="project" value="TreeGrafter"/>
</dbReference>
<evidence type="ECO:0000256" key="1">
    <source>
        <dbReference type="SAM" id="Phobius"/>
    </source>
</evidence>
<evidence type="ECO:0000259" key="2">
    <source>
        <dbReference type="Pfam" id="PF01757"/>
    </source>
</evidence>
<dbReference type="EMBL" id="NXDM01000001">
    <property type="protein sequence ID" value="PCK83096.1"/>
    <property type="molecule type" value="Genomic_DNA"/>
</dbReference>
<feature type="domain" description="Acyltransferase 3" evidence="2">
    <location>
        <begin position="3"/>
        <end position="317"/>
    </location>
</feature>
<dbReference type="InterPro" id="IPR002656">
    <property type="entry name" value="Acyl_transf_3_dom"/>
</dbReference>
<keyword evidence="1" id="KW-0812">Transmembrane</keyword>
<feature type="transmembrane region" description="Helical" evidence="1">
    <location>
        <begin position="204"/>
        <end position="222"/>
    </location>
</feature>